<organism evidence="10 11">
    <name type="scientific">Marinobacter fuscus</name>
    <dbReference type="NCBI Taxonomy" id="2109942"/>
    <lineage>
        <taxon>Bacteria</taxon>
        <taxon>Pseudomonadati</taxon>
        <taxon>Pseudomonadota</taxon>
        <taxon>Gammaproteobacteria</taxon>
        <taxon>Pseudomonadales</taxon>
        <taxon>Marinobacteraceae</taxon>
        <taxon>Marinobacter</taxon>
    </lineage>
</organism>
<sequence>MWKKTPLARCISLALVGAAVSPLAWAQADNNPSLLIRVTEGQSAEAARLSEAAIQTEPVERLSVSPAVSLSRMGGRGLDPVIRGQNEERVDVLIDGMRVEGACPSRMDPPTSRLSTSLAPVLEVRTSNRTLRWGPVAGGQVVATTAAPVFAGDNHTAGHLTLGGADNGDGKLVNGSVAAGRSDRYIRLAGGYDEAGDYEDGDGNDIRSSYENTEGRVDGAWTAENGLYIKGQASRQQERDVTFPGRGMDAPKTDTDLYRLELGAPVADGSWNLMAWQADVDHIMDNFSLRTPPVMMGMPMKMLTRSETATQGARLVLDQTINYTRELAVGVDVERNEWDATMFNGMNLQNAASLMWPGVERDRIGVFVEGFHRIRVNTRVGAGVRYDRVEMDATRASDEFRMKAGAPMAMTPAMLYRDAYGVTDAAVSDNNVSGFVTGEWRFSPRQTLELTASHSVRSPSVNERYVARKVMKGSWIGNPHLDTEKHHKLELSLAGRDGNWHWRPAVWIDQVDDYVYRFDTRREVNGQTVTDTRYRNIGARLLGAEAELGWSNGTWSLGSQLASVRGENRDENRALPRIPPIQFVQTLGWHHSGHTLEAQWQLARRQDRVDLVADGGLDPSASPGYGVFNLSGTHPLMSNLSLTWAVDNLFDNTWAHHVSKDNLSDSGVFRVNEPGRTLRAALTARW</sequence>
<dbReference type="Proteomes" id="UP000239866">
    <property type="component" value="Unassembled WGS sequence"/>
</dbReference>
<dbReference type="EMBL" id="PXNP01000009">
    <property type="protein sequence ID" value="PSF13345.1"/>
    <property type="molecule type" value="Genomic_DNA"/>
</dbReference>
<dbReference type="SUPFAM" id="SSF56935">
    <property type="entry name" value="Porins"/>
    <property type="match status" value="1"/>
</dbReference>
<keyword evidence="3" id="KW-1134">Transmembrane beta strand</keyword>
<proteinExistence type="predicted"/>
<feature type="signal peptide" evidence="8">
    <location>
        <begin position="1"/>
        <end position="26"/>
    </location>
</feature>
<feature type="domain" description="TonB-dependent receptor-like beta-barrel" evidence="9">
    <location>
        <begin position="197"/>
        <end position="649"/>
    </location>
</feature>
<evidence type="ECO:0000256" key="3">
    <source>
        <dbReference type="ARBA" id="ARBA00022452"/>
    </source>
</evidence>
<evidence type="ECO:0000259" key="9">
    <source>
        <dbReference type="Pfam" id="PF00593"/>
    </source>
</evidence>
<dbReference type="AlphaFoldDB" id="A0A2T1KTE1"/>
<keyword evidence="8" id="KW-0732">Signal</keyword>
<dbReference type="PANTHER" id="PTHR30069:SF49">
    <property type="entry name" value="OUTER MEMBRANE PROTEIN C"/>
    <property type="match status" value="1"/>
</dbReference>
<name>A0A2T1KTE1_9GAMM</name>
<reference evidence="10 11" key="1">
    <citation type="submission" date="2018-03" db="EMBL/GenBank/DDBJ databases">
        <title>Marinobacter brunus sp. nov., a marine bacterium of Gamma-proteobacteria isolated from the surface seawater of the South China Sea.</title>
        <authorList>
            <person name="Cheng H."/>
            <person name="Wu Y.-H."/>
            <person name="Xamxidin M."/>
            <person name="Xu X.-W."/>
        </authorList>
    </citation>
    <scope>NUCLEOTIDE SEQUENCE [LARGE SCALE GENOMIC DNA]</scope>
    <source>
        <strain evidence="10 11">NH169-3</strain>
    </source>
</reference>
<evidence type="ECO:0000256" key="1">
    <source>
        <dbReference type="ARBA" id="ARBA00004571"/>
    </source>
</evidence>
<dbReference type="OrthoDB" id="5332150at2"/>
<dbReference type="InterPro" id="IPR036942">
    <property type="entry name" value="Beta-barrel_TonB_sf"/>
</dbReference>
<dbReference type="InterPro" id="IPR000531">
    <property type="entry name" value="Beta-barrel_TonB"/>
</dbReference>
<keyword evidence="5" id="KW-0798">TonB box</keyword>
<keyword evidence="7" id="KW-0998">Cell outer membrane</keyword>
<evidence type="ECO:0000313" key="11">
    <source>
        <dbReference type="Proteomes" id="UP000239866"/>
    </source>
</evidence>
<keyword evidence="4" id="KW-0812">Transmembrane</keyword>
<comment type="subcellular location">
    <subcellularLocation>
        <location evidence="1">Cell outer membrane</location>
        <topology evidence="1">Multi-pass membrane protein</topology>
    </subcellularLocation>
</comment>
<dbReference type="GO" id="GO:0044718">
    <property type="term" value="P:siderophore transmembrane transport"/>
    <property type="evidence" value="ECO:0007669"/>
    <property type="project" value="TreeGrafter"/>
</dbReference>
<evidence type="ECO:0000256" key="4">
    <source>
        <dbReference type="ARBA" id="ARBA00022692"/>
    </source>
</evidence>
<feature type="chain" id="PRO_5015649162" evidence="8">
    <location>
        <begin position="27"/>
        <end position="686"/>
    </location>
</feature>
<dbReference type="GO" id="GO:0009279">
    <property type="term" value="C:cell outer membrane"/>
    <property type="evidence" value="ECO:0007669"/>
    <property type="project" value="UniProtKB-SubCell"/>
</dbReference>
<evidence type="ECO:0000313" key="10">
    <source>
        <dbReference type="EMBL" id="PSF13345.1"/>
    </source>
</evidence>
<keyword evidence="10" id="KW-0675">Receptor</keyword>
<accession>A0A2T1KTE1</accession>
<comment type="caution">
    <text evidence="10">The sequence shown here is derived from an EMBL/GenBank/DDBJ whole genome shotgun (WGS) entry which is preliminary data.</text>
</comment>
<gene>
    <name evidence="10" type="ORF">C7H09_01665</name>
</gene>
<dbReference type="Pfam" id="PF00593">
    <property type="entry name" value="TonB_dep_Rec_b-barrel"/>
    <property type="match status" value="1"/>
</dbReference>
<keyword evidence="2" id="KW-0813">Transport</keyword>
<keyword evidence="6" id="KW-0472">Membrane</keyword>
<dbReference type="RefSeq" id="WP_106760918.1">
    <property type="nucleotide sequence ID" value="NZ_PXNP01000009.1"/>
</dbReference>
<dbReference type="InterPro" id="IPR039426">
    <property type="entry name" value="TonB-dep_rcpt-like"/>
</dbReference>
<dbReference type="GO" id="GO:0015344">
    <property type="term" value="F:siderophore uptake transmembrane transporter activity"/>
    <property type="evidence" value="ECO:0007669"/>
    <property type="project" value="TreeGrafter"/>
</dbReference>
<evidence type="ECO:0000256" key="8">
    <source>
        <dbReference type="SAM" id="SignalP"/>
    </source>
</evidence>
<evidence type="ECO:0000256" key="7">
    <source>
        <dbReference type="ARBA" id="ARBA00023237"/>
    </source>
</evidence>
<dbReference type="Gene3D" id="2.40.170.20">
    <property type="entry name" value="TonB-dependent receptor, beta-barrel domain"/>
    <property type="match status" value="1"/>
</dbReference>
<keyword evidence="11" id="KW-1185">Reference proteome</keyword>
<evidence type="ECO:0000256" key="5">
    <source>
        <dbReference type="ARBA" id="ARBA00023077"/>
    </source>
</evidence>
<evidence type="ECO:0000256" key="6">
    <source>
        <dbReference type="ARBA" id="ARBA00023136"/>
    </source>
</evidence>
<evidence type="ECO:0000256" key="2">
    <source>
        <dbReference type="ARBA" id="ARBA00022448"/>
    </source>
</evidence>
<protein>
    <submittedName>
        <fullName evidence="10">TonB-dependent receptor</fullName>
    </submittedName>
</protein>
<dbReference type="PANTHER" id="PTHR30069">
    <property type="entry name" value="TONB-DEPENDENT OUTER MEMBRANE RECEPTOR"/>
    <property type="match status" value="1"/>
</dbReference>